<comment type="subunit">
    <text evidence="14">Homotetramer.</text>
</comment>
<keyword evidence="5 14" id="KW-0507">mRNA processing</keyword>
<organism evidence="16 17">
    <name type="scientific">Saccharomyces uvarum</name>
    <name type="common">Yeast</name>
    <name type="synonym">Saccharomyces bayanus var. uvarum</name>
    <dbReference type="NCBI Taxonomy" id="230603"/>
    <lineage>
        <taxon>Eukaryota</taxon>
        <taxon>Fungi</taxon>
        <taxon>Dikarya</taxon>
        <taxon>Ascomycota</taxon>
        <taxon>Saccharomycotina</taxon>
        <taxon>Saccharomycetes</taxon>
        <taxon>Saccharomycetales</taxon>
        <taxon>Saccharomycetaceae</taxon>
        <taxon>Saccharomyces</taxon>
    </lineage>
</organism>
<dbReference type="Proteomes" id="UP001162090">
    <property type="component" value="Chromosome 12"/>
</dbReference>
<keyword evidence="6 14" id="KW-0808">Transferase</keyword>
<name>A0AA35NKB1_SACUV</name>
<dbReference type="AlphaFoldDB" id="A0AA35NKB1"/>
<keyword evidence="9 14" id="KW-0227">DNA damage</keyword>
<evidence type="ECO:0000256" key="14">
    <source>
        <dbReference type="RuleBase" id="RU367101"/>
    </source>
</evidence>
<comment type="function">
    <text evidence="14">Ubiquitin-protein ligase which is mainly involved pre-mRNA splicing and DNA repair. Required for pre-mRNA splicing as component of the spliceosome.</text>
</comment>
<dbReference type="InterPro" id="IPR003613">
    <property type="entry name" value="Ubox_domain"/>
</dbReference>
<comment type="similarity">
    <text evidence="3 14">Belongs to the WD repeat PRP19 family.</text>
</comment>
<sequence length="504" mass="55965">MFCAISGKVPRKPVLSPSSKTVFEKSLLEQYVRDTGKDPITNKPLSLEEIIEIVPSAQQASLIESTNSATLKANYSIPNLLTSLQNEWDAIMLENFKLRSTLDSLTKKLSTVTYERDAAKLVAAQVMMENDEFSRGLSKSPEQPVAVTREAFLQGLLQSSRDFVARGKTKAIKWPIFQHFELLPAQRYSSAVKTYPYKELDPSMNYNKWTFMCLCDANSLQFTELKDANSITTVTISNPHAGQNQPVVISKGSHNRLLLLYPDNHVTVMDLTTKTAVREIEINSANQVVYMCGHNEVNAEYFIWADSKGTIGFQSYTDDSHYIINTGASNVEYSNGALHKDSLLLALYSLDGIVDVYNLSSPDQASSRFPMGEDAKIKEIKFSDNGYWMVVKGSQSVTCFDLRKDVGTLAYPTYTFPKETETGAVVYDVDEFGKNAIVYSKEDRSLSIYKFNKKTKGWMKDEATTLNLPSDVGDITDIEVVCGDGGVAAVLKGNDAFSIIALSP</sequence>
<keyword evidence="13 14" id="KW-0539">Nucleus</keyword>
<dbReference type="Pfam" id="PF04564">
    <property type="entry name" value="U-box"/>
    <property type="match status" value="1"/>
</dbReference>
<evidence type="ECO:0000256" key="13">
    <source>
        <dbReference type="ARBA" id="ARBA00023242"/>
    </source>
</evidence>
<evidence type="ECO:0000256" key="8">
    <source>
        <dbReference type="ARBA" id="ARBA00022737"/>
    </source>
</evidence>
<dbReference type="PANTHER" id="PTHR43995">
    <property type="entry name" value="PRE-MRNA-PROCESSING FACTOR 19"/>
    <property type="match status" value="1"/>
</dbReference>
<dbReference type="Gene3D" id="2.130.10.10">
    <property type="entry name" value="YVTN repeat-like/Quinoprotein amine dehydrogenase"/>
    <property type="match status" value="1"/>
</dbReference>
<comment type="pathway">
    <text evidence="2 14">Protein modification; protein ubiquitination.</text>
</comment>
<keyword evidence="4" id="KW-0853">WD repeat</keyword>
<dbReference type="Gene3D" id="3.30.40.10">
    <property type="entry name" value="Zinc/RING finger domain, C3HC4 (zinc finger)"/>
    <property type="match status" value="1"/>
</dbReference>
<keyword evidence="10 14" id="KW-0833">Ubl conjugation pathway</keyword>
<evidence type="ECO:0000256" key="5">
    <source>
        <dbReference type="ARBA" id="ARBA00022664"/>
    </source>
</evidence>
<evidence type="ECO:0000256" key="10">
    <source>
        <dbReference type="ARBA" id="ARBA00022786"/>
    </source>
</evidence>
<evidence type="ECO:0000256" key="11">
    <source>
        <dbReference type="ARBA" id="ARBA00023187"/>
    </source>
</evidence>
<reference evidence="16" key="1">
    <citation type="submission" date="2022-10" db="EMBL/GenBank/DDBJ databases">
        <authorList>
            <person name="Byrne P K."/>
        </authorList>
    </citation>
    <scope>NUCLEOTIDE SEQUENCE</scope>
    <source>
        <strain evidence="16">CBS7001</strain>
    </source>
</reference>
<dbReference type="FunFam" id="3.30.40.10:FF:000027">
    <property type="entry name" value="Pre-mRNA-processing factor 19, putative"/>
    <property type="match status" value="1"/>
</dbReference>
<evidence type="ECO:0000256" key="3">
    <source>
        <dbReference type="ARBA" id="ARBA00006388"/>
    </source>
</evidence>
<dbReference type="InterPro" id="IPR013915">
    <property type="entry name" value="Prp19_cc"/>
</dbReference>
<dbReference type="SMART" id="SM00504">
    <property type="entry name" value="Ubox"/>
    <property type="match status" value="1"/>
</dbReference>
<evidence type="ECO:0000313" key="17">
    <source>
        <dbReference type="Proteomes" id="UP001162090"/>
    </source>
</evidence>
<evidence type="ECO:0000259" key="15">
    <source>
        <dbReference type="PROSITE" id="PS51698"/>
    </source>
</evidence>
<dbReference type="GO" id="GO:0000974">
    <property type="term" value="C:Prp19 complex"/>
    <property type="evidence" value="ECO:0007669"/>
    <property type="project" value="UniProtKB-UniRule"/>
</dbReference>
<dbReference type="GO" id="GO:0006281">
    <property type="term" value="P:DNA repair"/>
    <property type="evidence" value="ECO:0007669"/>
    <property type="project" value="UniProtKB-KW"/>
</dbReference>
<dbReference type="EC" id="2.3.2.27" evidence="14"/>
<keyword evidence="7 14" id="KW-0747">Spliceosome</keyword>
<comment type="subcellular location">
    <subcellularLocation>
        <location evidence="1 14">Nucleus</location>
    </subcellularLocation>
</comment>
<keyword evidence="12 14" id="KW-0234">DNA repair</keyword>
<dbReference type="InterPro" id="IPR036322">
    <property type="entry name" value="WD40_repeat_dom_sf"/>
</dbReference>
<dbReference type="PROSITE" id="PS51698">
    <property type="entry name" value="U_BOX"/>
    <property type="match status" value="1"/>
</dbReference>
<keyword evidence="11 14" id="KW-0508">mRNA splicing</keyword>
<dbReference type="Pfam" id="PF08606">
    <property type="entry name" value="Prp19"/>
    <property type="match status" value="1"/>
</dbReference>
<evidence type="ECO:0000256" key="1">
    <source>
        <dbReference type="ARBA" id="ARBA00004123"/>
    </source>
</evidence>
<evidence type="ECO:0000256" key="7">
    <source>
        <dbReference type="ARBA" id="ARBA00022728"/>
    </source>
</evidence>
<dbReference type="GO" id="GO:0061630">
    <property type="term" value="F:ubiquitin protein ligase activity"/>
    <property type="evidence" value="ECO:0007669"/>
    <property type="project" value="UniProtKB-UniRule"/>
</dbReference>
<dbReference type="InterPro" id="IPR015943">
    <property type="entry name" value="WD40/YVTN_repeat-like_dom_sf"/>
</dbReference>
<dbReference type="InterPro" id="IPR013083">
    <property type="entry name" value="Znf_RING/FYVE/PHD"/>
</dbReference>
<evidence type="ECO:0000256" key="4">
    <source>
        <dbReference type="ARBA" id="ARBA00022574"/>
    </source>
</evidence>
<comment type="catalytic activity">
    <reaction evidence="14">
        <text>S-ubiquitinyl-[E2 ubiquitin-conjugating enzyme]-L-cysteine + [acceptor protein]-L-lysine = [E2 ubiquitin-conjugating enzyme]-L-cysteine + N(6)-ubiquitinyl-[acceptor protein]-L-lysine.</text>
        <dbReference type="EC" id="2.3.2.27"/>
    </reaction>
</comment>
<dbReference type="InterPro" id="IPR038959">
    <property type="entry name" value="Prp19"/>
</dbReference>
<dbReference type="SUPFAM" id="SSF50978">
    <property type="entry name" value="WD40 repeat-like"/>
    <property type="match status" value="1"/>
</dbReference>
<evidence type="ECO:0000256" key="2">
    <source>
        <dbReference type="ARBA" id="ARBA00004906"/>
    </source>
</evidence>
<dbReference type="GO" id="GO:0070534">
    <property type="term" value="P:protein K63-linked ubiquitination"/>
    <property type="evidence" value="ECO:0007669"/>
    <property type="project" value="UniProtKB-UniRule"/>
</dbReference>
<evidence type="ECO:0000313" key="16">
    <source>
        <dbReference type="EMBL" id="CAI4045855.1"/>
    </source>
</evidence>
<evidence type="ECO:0000256" key="9">
    <source>
        <dbReference type="ARBA" id="ARBA00022763"/>
    </source>
</evidence>
<evidence type="ECO:0000256" key="12">
    <source>
        <dbReference type="ARBA" id="ARBA00023204"/>
    </source>
</evidence>
<proteinExistence type="inferred from homology"/>
<evidence type="ECO:0000256" key="6">
    <source>
        <dbReference type="ARBA" id="ARBA00022679"/>
    </source>
</evidence>
<dbReference type="SUPFAM" id="SSF57850">
    <property type="entry name" value="RING/U-box"/>
    <property type="match status" value="1"/>
</dbReference>
<dbReference type="InterPro" id="IPR055340">
    <property type="entry name" value="RING-Ubox_PRP19"/>
</dbReference>
<dbReference type="GO" id="GO:0071006">
    <property type="term" value="C:U2-type catalytic step 1 spliceosome"/>
    <property type="evidence" value="ECO:0007669"/>
    <property type="project" value="TreeGrafter"/>
</dbReference>
<dbReference type="PANTHER" id="PTHR43995:SF1">
    <property type="entry name" value="PRE-MRNA-PROCESSING FACTOR 19"/>
    <property type="match status" value="1"/>
</dbReference>
<dbReference type="GO" id="GO:0000398">
    <property type="term" value="P:mRNA splicing, via spliceosome"/>
    <property type="evidence" value="ECO:0007669"/>
    <property type="project" value="InterPro"/>
</dbReference>
<protein>
    <recommendedName>
        <fullName evidence="14">Pre-mRNA-processing factor 19</fullName>
        <ecNumber evidence="14">2.3.2.27</ecNumber>
    </recommendedName>
</protein>
<keyword evidence="8" id="KW-0677">Repeat</keyword>
<accession>A0AA35NKB1</accession>
<dbReference type="GO" id="GO:0005737">
    <property type="term" value="C:cytoplasm"/>
    <property type="evidence" value="ECO:0007669"/>
    <property type="project" value="TreeGrafter"/>
</dbReference>
<gene>
    <name evidence="16" type="primary">SUVC12G0240</name>
    <name evidence="16" type="ORF">SUVC_12G0240</name>
</gene>
<feature type="domain" description="U-box" evidence="15">
    <location>
        <begin position="1"/>
        <end position="71"/>
    </location>
</feature>
<dbReference type="CDD" id="cd16656">
    <property type="entry name" value="RING-Ubox_PRP19"/>
    <property type="match status" value="1"/>
</dbReference>
<dbReference type="EMBL" id="OX365923">
    <property type="protein sequence ID" value="CAI4045855.1"/>
    <property type="molecule type" value="Genomic_DNA"/>
</dbReference>